<evidence type="ECO:0000256" key="11">
    <source>
        <dbReference type="HAMAP-Rule" id="MF_00123"/>
    </source>
</evidence>
<dbReference type="Gene3D" id="3.40.50.620">
    <property type="entry name" value="HUPs"/>
    <property type="match status" value="1"/>
</dbReference>
<evidence type="ECO:0000259" key="14">
    <source>
        <dbReference type="SMART" id="SM01016"/>
    </source>
</evidence>
<dbReference type="InterPro" id="IPR001278">
    <property type="entry name" value="Arg-tRNA-ligase"/>
</dbReference>
<dbReference type="KEGG" id="cinf:CINF_0581"/>
<dbReference type="HAMAP" id="MF_00123">
    <property type="entry name" value="Arg_tRNA_synth"/>
    <property type="match status" value="1"/>
</dbReference>
<evidence type="ECO:0000256" key="10">
    <source>
        <dbReference type="ARBA" id="ARBA00049339"/>
    </source>
</evidence>
<evidence type="ECO:0000256" key="9">
    <source>
        <dbReference type="ARBA" id="ARBA00023146"/>
    </source>
</evidence>
<evidence type="ECO:0000256" key="2">
    <source>
        <dbReference type="ARBA" id="ARBA00005594"/>
    </source>
</evidence>
<dbReference type="RefSeq" id="WP_178696714.1">
    <property type="nucleotide sequence ID" value="NZ_CP049075.1"/>
</dbReference>
<dbReference type="InterPro" id="IPR001412">
    <property type="entry name" value="aa-tRNA-synth_I_CS"/>
</dbReference>
<dbReference type="EC" id="6.1.1.19" evidence="11"/>
<evidence type="ECO:0000256" key="12">
    <source>
        <dbReference type="RuleBase" id="RU363038"/>
    </source>
</evidence>
<evidence type="ECO:0000313" key="15">
    <source>
        <dbReference type="EMBL" id="QLI05104.1"/>
    </source>
</evidence>
<dbReference type="Gene3D" id="1.10.730.10">
    <property type="entry name" value="Isoleucyl-tRNA Synthetase, Domain 1"/>
    <property type="match status" value="1"/>
</dbReference>
<dbReference type="GO" id="GO:0004814">
    <property type="term" value="F:arginine-tRNA ligase activity"/>
    <property type="evidence" value="ECO:0007669"/>
    <property type="project" value="UniProtKB-UniRule"/>
</dbReference>
<evidence type="ECO:0000256" key="3">
    <source>
        <dbReference type="ARBA" id="ARBA00011245"/>
    </source>
</evidence>
<dbReference type="CDD" id="cd00671">
    <property type="entry name" value="ArgRS_core"/>
    <property type="match status" value="1"/>
</dbReference>
<comment type="catalytic activity">
    <reaction evidence="10 11">
        <text>tRNA(Arg) + L-arginine + ATP = L-arginyl-tRNA(Arg) + AMP + diphosphate</text>
        <dbReference type="Rhea" id="RHEA:20301"/>
        <dbReference type="Rhea" id="RHEA-COMP:9658"/>
        <dbReference type="Rhea" id="RHEA-COMP:9673"/>
        <dbReference type="ChEBI" id="CHEBI:30616"/>
        <dbReference type="ChEBI" id="CHEBI:32682"/>
        <dbReference type="ChEBI" id="CHEBI:33019"/>
        <dbReference type="ChEBI" id="CHEBI:78442"/>
        <dbReference type="ChEBI" id="CHEBI:78513"/>
        <dbReference type="ChEBI" id="CHEBI:456215"/>
        <dbReference type="EC" id="6.1.1.19"/>
    </reaction>
</comment>
<dbReference type="InterPro" id="IPR035684">
    <property type="entry name" value="ArgRS_core"/>
</dbReference>
<sequence length="532" mass="59901">MKNALIAQIAPILGFTPSLEKPKNKALAHYAMPVFALAKEQKLAPNIIATNLAKKLENSELYSVSALGGYVNFKLSAKFLDEIAKSALKEDKNFASKNNSKKEKYYIEYISANPTGPLHIGHVRGAVYGDSLARIARYLGHDVHTEYYINDAGNQIDLLGISVALRAKELLFNENIEYPSKYYRGEYIDEIIIPKALEHFGKEIFYDENRVLELAQFGKDLVLEIIKNDLQDVNISIDEWASEKALYPRLEPVMALLSKSSKMYEKDGAQMIASSELGDDEDRVVVRKDGRPTYLAGDIIYHEYKFHKNYDHYINIWGADHHGYIARIKAGIHFLGYDENKLEVILMQMVNLLKDGAAFKISKRSGTAILMSEISASIGAEALRYIFISKANTSPLEFDIDALKKQDSSNPIFYVNYAHARINQVFAKANISQNDVVFADLSKLDQNAQDLAYEALCLNEILNDALNSRALHKITDYLKALSASFHKFYNENRVLGSDDEKALLKLFALVGLSIRVGLSLLGIKAKERMQNY</sequence>
<dbReference type="Gene3D" id="3.30.1360.70">
    <property type="entry name" value="Arginyl tRNA synthetase N-terminal domain"/>
    <property type="match status" value="1"/>
</dbReference>
<evidence type="ECO:0000256" key="1">
    <source>
        <dbReference type="ARBA" id="ARBA00004496"/>
    </source>
</evidence>
<accession>A0A7H9CLH8</accession>
<evidence type="ECO:0000256" key="6">
    <source>
        <dbReference type="ARBA" id="ARBA00022741"/>
    </source>
</evidence>
<protein>
    <recommendedName>
        <fullName evidence="11">Arginine--tRNA ligase</fullName>
        <ecNumber evidence="11">6.1.1.19</ecNumber>
    </recommendedName>
    <alternativeName>
        <fullName evidence="11">Arginyl-tRNA synthetase</fullName>
        <shortName evidence="11">ArgRS</shortName>
    </alternativeName>
</protein>
<evidence type="ECO:0000256" key="7">
    <source>
        <dbReference type="ARBA" id="ARBA00022840"/>
    </source>
</evidence>
<dbReference type="SUPFAM" id="SSF52374">
    <property type="entry name" value="Nucleotidylyl transferase"/>
    <property type="match status" value="1"/>
</dbReference>
<dbReference type="InterPro" id="IPR014729">
    <property type="entry name" value="Rossmann-like_a/b/a_fold"/>
</dbReference>
<proteinExistence type="inferred from homology"/>
<feature type="domain" description="Arginyl tRNA synthetase N-terminal" evidence="14">
    <location>
        <begin position="3"/>
        <end position="75"/>
    </location>
</feature>
<dbReference type="InterPro" id="IPR009080">
    <property type="entry name" value="tRNAsynth_Ia_anticodon-bd"/>
</dbReference>
<comment type="subunit">
    <text evidence="3 11">Monomer.</text>
</comment>
<keyword evidence="8 11" id="KW-0648">Protein biosynthesis</keyword>
<keyword evidence="4 11" id="KW-0963">Cytoplasm</keyword>
<evidence type="ECO:0000256" key="5">
    <source>
        <dbReference type="ARBA" id="ARBA00022598"/>
    </source>
</evidence>
<dbReference type="Pfam" id="PF00750">
    <property type="entry name" value="tRNA-synt_1d"/>
    <property type="match status" value="1"/>
</dbReference>
<dbReference type="AlphaFoldDB" id="A0A7H9CLH8"/>
<keyword evidence="16" id="KW-1185">Reference proteome</keyword>
<comment type="similarity">
    <text evidence="2 11 12">Belongs to the class-I aminoacyl-tRNA synthetase family.</text>
</comment>
<dbReference type="SMART" id="SM00836">
    <property type="entry name" value="DALR_1"/>
    <property type="match status" value="1"/>
</dbReference>
<dbReference type="Pfam" id="PF05746">
    <property type="entry name" value="DALR_1"/>
    <property type="match status" value="1"/>
</dbReference>
<dbReference type="GO" id="GO:0005524">
    <property type="term" value="F:ATP binding"/>
    <property type="evidence" value="ECO:0007669"/>
    <property type="project" value="UniProtKB-UniRule"/>
</dbReference>
<reference evidence="15 16" key="1">
    <citation type="submission" date="2020-02" db="EMBL/GenBank/DDBJ databases">
        <title>Complete genome sequence of the novel Campylobacter species Candidatus Campylobacter infans.</title>
        <authorList>
            <person name="Duim B."/>
            <person name="Zomer A."/>
            <person name="van der Graaf L."/>
            <person name="Wagenaar J."/>
        </authorList>
    </citation>
    <scope>NUCLEOTIDE SEQUENCE [LARGE SCALE GENOMIC DNA]</scope>
    <source>
        <strain evidence="15 16">19S00001</strain>
    </source>
</reference>
<dbReference type="GO" id="GO:0006420">
    <property type="term" value="P:arginyl-tRNA aminoacylation"/>
    <property type="evidence" value="ECO:0007669"/>
    <property type="project" value="UniProtKB-UniRule"/>
</dbReference>
<dbReference type="SUPFAM" id="SSF55190">
    <property type="entry name" value="Arginyl-tRNA synthetase (ArgRS), N-terminal 'additional' domain"/>
    <property type="match status" value="1"/>
</dbReference>
<feature type="short sequence motif" description="'HIGH' region" evidence="11">
    <location>
        <begin position="112"/>
        <end position="122"/>
    </location>
</feature>
<dbReference type="NCBIfam" id="TIGR00456">
    <property type="entry name" value="argS"/>
    <property type="match status" value="1"/>
</dbReference>
<dbReference type="SUPFAM" id="SSF47323">
    <property type="entry name" value="Anticodon-binding domain of a subclass of class I aminoacyl-tRNA synthetases"/>
    <property type="match status" value="1"/>
</dbReference>
<organism evidence="15 16">
    <name type="scientific">Candidatus Campylobacter infans</name>
    <dbReference type="NCBI Taxonomy" id="2561898"/>
    <lineage>
        <taxon>Bacteria</taxon>
        <taxon>Pseudomonadati</taxon>
        <taxon>Campylobacterota</taxon>
        <taxon>Epsilonproteobacteria</taxon>
        <taxon>Campylobacterales</taxon>
        <taxon>Campylobacteraceae</taxon>
        <taxon>Campylobacter</taxon>
    </lineage>
</organism>
<feature type="domain" description="DALR anticodon binding" evidence="13">
    <location>
        <begin position="415"/>
        <end position="529"/>
    </location>
</feature>
<dbReference type="FunFam" id="3.40.50.620:FF:000062">
    <property type="entry name" value="Arginine--tRNA ligase"/>
    <property type="match status" value="1"/>
</dbReference>
<dbReference type="Pfam" id="PF03485">
    <property type="entry name" value="Arg_tRNA_synt_N"/>
    <property type="match status" value="1"/>
</dbReference>
<keyword evidence="9 11" id="KW-0030">Aminoacyl-tRNA synthetase</keyword>
<keyword evidence="6 11" id="KW-0547">Nucleotide-binding</keyword>
<dbReference type="PROSITE" id="PS00178">
    <property type="entry name" value="AA_TRNA_LIGASE_I"/>
    <property type="match status" value="1"/>
</dbReference>
<dbReference type="SMART" id="SM01016">
    <property type="entry name" value="Arg_tRNA_synt_N"/>
    <property type="match status" value="1"/>
</dbReference>
<dbReference type="InterPro" id="IPR005148">
    <property type="entry name" value="Arg-tRNA-synth_N"/>
</dbReference>
<evidence type="ECO:0000313" key="16">
    <source>
        <dbReference type="Proteomes" id="UP000509414"/>
    </source>
</evidence>
<dbReference type="PRINTS" id="PR01038">
    <property type="entry name" value="TRNASYNTHARG"/>
</dbReference>
<dbReference type="PANTHER" id="PTHR11956">
    <property type="entry name" value="ARGINYL-TRNA SYNTHETASE"/>
    <property type="match status" value="1"/>
</dbReference>
<dbReference type="GO" id="GO:0005737">
    <property type="term" value="C:cytoplasm"/>
    <property type="evidence" value="ECO:0007669"/>
    <property type="project" value="UniProtKB-SubCell"/>
</dbReference>
<keyword evidence="7 11" id="KW-0067">ATP-binding</keyword>
<dbReference type="InterPro" id="IPR036695">
    <property type="entry name" value="Arg-tRNA-synth_N_sf"/>
</dbReference>
<dbReference type="InterPro" id="IPR008909">
    <property type="entry name" value="DALR_anticod-bd"/>
</dbReference>
<keyword evidence="5 11" id="KW-0436">Ligase</keyword>
<gene>
    <name evidence="11 15" type="primary">argS</name>
    <name evidence="15" type="ORF">CINF_0581</name>
</gene>
<dbReference type="PANTHER" id="PTHR11956:SF5">
    <property type="entry name" value="ARGININE--TRNA LIGASE, CYTOPLASMIC"/>
    <property type="match status" value="1"/>
</dbReference>
<name>A0A7H9CLH8_9BACT</name>
<comment type="subcellular location">
    <subcellularLocation>
        <location evidence="1 11">Cytoplasm</location>
    </subcellularLocation>
</comment>
<evidence type="ECO:0000259" key="13">
    <source>
        <dbReference type="SMART" id="SM00836"/>
    </source>
</evidence>
<evidence type="ECO:0000256" key="4">
    <source>
        <dbReference type="ARBA" id="ARBA00022490"/>
    </source>
</evidence>
<dbReference type="EMBL" id="CP049075">
    <property type="protein sequence ID" value="QLI05104.1"/>
    <property type="molecule type" value="Genomic_DNA"/>
</dbReference>
<evidence type="ECO:0000256" key="8">
    <source>
        <dbReference type="ARBA" id="ARBA00022917"/>
    </source>
</evidence>
<dbReference type="Proteomes" id="UP000509414">
    <property type="component" value="Chromosome"/>
</dbReference>